<dbReference type="InterPro" id="IPR029045">
    <property type="entry name" value="ClpP/crotonase-like_dom_sf"/>
</dbReference>
<evidence type="ECO:0000313" key="2">
    <source>
        <dbReference type="EMBL" id="NYJ73819.1"/>
    </source>
</evidence>
<dbReference type="InterPro" id="IPR001753">
    <property type="entry name" value="Enoyl-CoA_hydra/iso"/>
</dbReference>
<sequence length="268" mass="27981">MTSAAEQAEHPVVVTNTEGVATVRLNRPEAMNALDLATKESLLSNLQELAADTQVRAVVLTGTGKAFCVGQDLKEHVTQLRSGEPLSSTVESHYNPIATLLLTMDKPVIAAVNGIAAGAGASMAFAADARIVADTAGFNTSFAAIGLSSDTGSSWTLPRLIGYPAARELLMFPRTVPAQEAQQLGLVTRLVPAVELEQTVAQFAAQLAAGPTLAYASIRQALAYSAGHDLEASLAHEAELMARTGSSQDHAAAVEAFLSKTPARFEGR</sequence>
<dbReference type="EC" id="5.3.3.18" evidence="2"/>
<name>A0A853DCU2_9MICO</name>
<dbReference type="CDD" id="cd06558">
    <property type="entry name" value="crotonase-like"/>
    <property type="match status" value="1"/>
</dbReference>
<comment type="similarity">
    <text evidence="1">Belongs to the enoyl-CoA hydratase/isomerase family.</text>
</comment>
<dbReference type="Gene3D" id="3.90.226.10">
    <property type="entry name" value="2-enoyl-CoA Hydratase, Chain A, domain 1"/>
    <property type="match status" value="1"/>
</dbReference>
<accession>A0A853DCU2</accession>
<dbReference type="Gene3D" id="1.10.12.10">
    <property type="entry name" value="Lyase 2-enoyl-coa Hydratase, Chain A, domain 2"/>
    <property type="match status" value="1"/>
</dbReference>
<dbReference type="InterPro" id="IPR014748">
    <property type="entry name" value="Enoyl-CoA_hydra_C"/>
</dbReference>
<proteinExistence type="inferred from homology"/>
<evidence type="ECO:0000256" key="1">
    <source>
        <dbReference type="ARBA" id="ARBA00005254"/>
    </source>
</evidence>
<organism evidence="2 3">
    <name type="scientific">Allobranchiibius huperziae</name>
    <dbReference type="NCBI Taxonomy" id="1874116"/>
    <lineage>
        <taxon>Bacteria</taxon>
        <taxon>Bacillati</taxon>
        <taxon>Actinomycetota</taxon>
        <taxon>Actinomycetes</taxon>
        <taxon>Micrococcales</taxon>
        <taxon>Dermacoccaceae</taxon>
        <taxon>Allobranchiibius</taxon>
    </lineage>
</organism>
<evidence type="ECO:0000313" key="3">
    <source>
        <dbReference type="Proteomes" id="UP000571817"/>
    </source>
</evidence>
<dbReference type="EMBL" id="JACCFW010000001">
    <property type="protein sequence ID" value="NYJ73819.1"/>
    <property type="molecule type" value="Genomic_DNA"/>
</dbReference>
<gene>
    <name evidence="2" type="ORF">HNR15_000782</name>
</gene>
<dbReference type="PANTHER" id="PTHR43802">
    <property type="entry name" value="ENOYL-COA HYDRATASE"/>
    <property type="match status" value="1"/>
</dbReference>
<dbReference type="AlphaFoldDB" id="A0A853DCU2"/>
<dbReference type="SUPFAM" id="SSF52096">
    <property type="entry name" value="ClpP/crotonase"/>
    <property type="match status" value="1"/>
</dbReference>
<dbReference type="Pfam" id="PF00378">
    <property type="entry name" value="ECH_1"/>
    <property type="match status" value="1"/>
</dbReference>
<dbReference type="GO" id="GO:0016853">
    <property type="term" value="F:isomerase activity"/>
    <property type="evidence" value="ECO:0007669"/>
    <property type="project" value="UniProtKB-KW"/>
</dbReference>
<dbReference type="Proteomes" id="UP000571817">
    <property type="component" value="Unassembled WGS sequence"/>
</dbReference>
<comment type="caution">
    <text evidence="2">The sequence shown here is derived from an EMBL/GenBank/DDBJ whole genome shotgun (WGS) entry which is preliminary data.</text>
</comment>
<protein>
    <submittedName>
        <fullName evidence="2">2-(1,2-epoxy-1,2-dihydrophenyl)acetyl-CoA isomerase</fullName>
        <ecNumber evidence="2">5.3.3.18</ecNumber>
    </submittedName>
</protein>
<keyword evidence="2" id="KW-0413">Isomerase</keyword>
<keyword evidence="3" id="KW-1185">Reference proteome</keyword>
<dbReference type="PANTHER" id="PTHR43802:SF1">
    <property type="entry name" value="IP11341P-RELATED"/>
    <property type="match status" value="1"/>
</dbReference>
<reference evidence="2 3" key="1">
    <citation type="submission" date="2020-07" db="EMBL/GenBank/DDBJ databases">
        <title>Sequencing the genomes of 1000 actinobacteria strains.</title>
        <authorList>
            <person name="Klenk H.-P."/>
        </authorList>
    </citation>
    <scope>NUCLEOTIDE SEQUENCE [LARGE SCALE GENOMIC DNA]</scope>
    <source>
        <strain evidence="2 3">DSM 29531</strain>
    </source>
</reference>
<dbReference type="RefSeq" id="WP_179479299.1">
    <property type="nucleotide sequence ID" value="NZ_JACCFW010000001.1"/>
</dbReference>